<dbReference type="SMART" id="SM01126">
    <property type="entry name" value="DDE_Tnp_IS1595"/>
    <property type="match status" value="1"/>
</dbReference>
<dbReference type="Pfam" id="PF12762">
    <property type="entry name" value="DDE_Tnp_IS1595"/>
    <property type="match status" value="1"/>
</dbReference>
<dbReference type="RefSeq" id="XP_014678517.1">
    <property type="nucleotide sequence ID" value="XM_014823031.1"/>
</dbReference>
<reference evidence="4" key="1">
    <citation type="submission" date="2025-08" db="UniProtKB">
        <authorList>
            <consortium name="RefSeq"/>
        </authorList>
    </citation>
    <scope>IDENTIFICATION</scope>
</reference>
<evidence type="ECO:0000313" key="4">
    <source>
        <dbReference type="RefSeq" id="XP_014678517.1"/>
    </source>
</evidence>
<evidence type="ECO:0000259" key="2">
    <source>
        <dbReference type="SMART" id="SM01126"/>
    </source>
</evidence>
<keyword evidence="3" id="KW-1185">Reference proteome</keyword>
<feature type="domain" description="ISXO2-like transposase" evidence="2">
    <location>
        <begin position="2"/>
        <end position="124"/>
    </location>
</feature>
<dbReference type="Pfam" id="PF14214">
    <property type="entry name" value="Helitron_like_N"/>
    <property type="match status" value="1"/>
</dbReference>
<dbReference type="PANTHER" id="PTHR45786:SF74">
    <property type="entry name" value="ATP-DEPENDENT DNA HELICASE"/>
    <property type="match status" value="1"/>
</dbReference>
<gene>
    <name evidence="4" type="primary">LOC106818313</name>
</gene>
<evidence type="ECO:0000313" key="3">
    <source>
        <dbReference type="Proteomes" id="UP000695022"/>
    </source>
</evidence>
<dbReference type="PANTHER" id="PTHR45786">
    <property type="entry name" value="DNA BINDING PROTEIN-LIKE"/>
    <property type="match status" value="1"/>
</dbReference>
<name>A0ABM1F246_PRICU</name>
<dbReference type="InterPro" id="IPR025476">
    <property type="entry name" value="Helitron_helicase-like"/>
</dbReference>
<proteinExistence type="predicted"/>
<accession>A0ABM1F246</accession>
<dbReference type="Proteomes" id="UP000695022">
    <property type="component" value="Unplaced"/>
</dbReference>
<organism evidence="3 4">
    <name type="scientific">Priapulus caudatus</name>
    <name type="common">Priapulid worm</name>
    <dbReference type="NCBI Taxonomy" id="37621"/>
    <lineage>
        <taxon>Eukaryota</taxon>
        <taxon>Metazoa</taxon>
        <taxon>Ecdysozoa</taxon>
        <taxon>Scalidophora</taxon>
        <taxon>Priapulida</taxon>
        <taxon>Priapulimorpha</taxon>
        <taxon>Priapulimorphida</taxon>
        <taxon>Priapulidae</taxon>
        <taxon>Priapulus</taxon>
    </lineage>
</organism>
<dbReference type="GeneID" id="106818313"/>
<evidence type="ECO:0000256" key="1">
    <source>
        <dbReference type="SAM" id="MobiDB-lite"/>
    </source>
</evidence>
<sequence>MYQRGNAPTSSNWVFGIVERHTRKCVLYIMKDRKRTTLLPLIQRPVQDGSTIYSDEFARYKSLRRLGYDHQTVCHKTEFLSPDGVCTNTIEGLWSEAKLRIKHMHGVRTSMFPGVLDEFMYRCDTPQFAQIYVHDPDHDQEEAHIRLGHMHLPASTTIIQRNMLLTLLQSLQLQLRQCNPYVQDFIQACDIPAAELGQVNFVISESARPLGEHVRRYNRSFKEVSVLMADAPGKNDFVLHMRERALQTLQYTHRATDPLYYILLFPRGTDGWHLGLCHVNPRTGEPVNKRMVSREFYTYRLQLRQNQSDALFRAKRLFQEYCCMAFATAENQRLFYLKNNQKKLRAELYNNICDMVHAHDAAGKPGDPAFGKPVILPPSFAGGPREMHRRFQDAMAIVRKYHRPDLFITMTCNPGWKEIKHALLPNQTPTDRLDIVARVFKEKLRAFLDEIIKDGIIGKVTAHLYVVEFQKRGLPHAHILIILRQDCRLHKAEDVDKVVCAELPPDPLSFEEGSLQRQQTQRLQNIILQCMLHGPCGSQYANAPCMKNGMCDKGYRKAFNKETDWNTHETYPTYRRRSPQQGGRQIFYKNRKVDNSWVVPYNPYTSTRYNAHINCEACCSALAAKYLFKYVHKGPDRAMMHVQGSEEHTRTSVHVRDEVTDY</sequence>
<feature type="region of interest" description="Disordered" evidence="1">
    <location>
        <begin position="643"/>
        <end position="662"/>
    </location>
</feature>
<dbReference type="InterPro" id="IPR024445">
    <property type="entry name" value="Tnp_ISXO2-like"/>
</dbReference>
<protein>
    <submittedName>
        <fullName evidence="4">Uncharacterized protein LOC106818313</fullName>
    </submittedName>
</protein>